<evidence type="ECO:0000313" key="2">
    <source>
        <dbReference type="EMBL" id="ANY79259.1"/>
    </source>
</evidence>
<protein>
    <submittedName>
        <fullName evidence="2">Uncharacterized protein</fullName>
    </submittedName>
</protein>
<dbReference type="RefSeq" id="WP_099510262.1">
    <property type="nucleotide sequence ID" value="NZ_CP016616.1"/>
</dbReference>
<dbReference type="KEGG" id="moc:BB934_14410"/>
<reference evidence="2" key="1">
    <citation type="submission" date="2016-07" db="EMBL/GenBank/DDBJ databases">
        <title>Microvirga ossetica sp. nov. a new species of rhizobia isolated from root nodules of the legume species Vicia alpestris Steven originated from North Ossetia region in the Caucasus.</title>
        <authorList>
            <person name="Safronova V.I."/>
            <person name="Kuznetsova I.G."/>
            <person name="Sazanova A.L."/>
            <person name="Belimov A."/>
            <person name="Andronov E."/>
            <person name="Osledkin Y.S."/>
            <person name="Onishchuk O.P."/>
            <person name="Kurchak O.N."/>
            <person name="Shaposhnikov A.I."/>
            <person name="Willems A."/>
            <person name="Tikhonovich I.A."/>
        </authorList>
    </citation>
    <scope>NUCLEOTIDE SEQUENCE [LARGE SCALE GENOMIC DNA]</scope>
    <source>
        <strain evidence="2">V5/3M</strain>
    </source>
</reference>
<feature type="region of interest" description="Disordered" evidence="1">
    <location>
        <begin position="1"/>
        <end position="26"/>
    </location>
</feature>
<proteinExistence type="predicted"/>
<sequence>MESKSSQATNVVRFPGARSSANPRRDQRSLMDAVYAAGFLPIEAHDRATKVMATRLTIFGFVVIDEMQADGTLRRLRPSEAFHACTARPWRISKPSGRYRIEDRIPETDRELFAALQA</sequence>
<organism evidence="2">
    <name type="scientific">Microvirga ossetica</name>
    <dbReference type="NCBI Taxonomy" id="1882682"/>
    <lineage>
        <taxon>Bacteria</taxon>
        <taxon>Pseudomonadati</taxon>
        <taxon>Pseudomonadota</taxon>
        <taxon>Alphaproteobacteria</taxon>
        <taxon>Hyphomicrobiales</taxon>
        <taxon>Methylobacteriaceae</taxon>
        <taxon>Microvirga</taxon>
    </lineage>
</organism>
<feature type="compositionally biased region" description="Polar residues" evidence="1">
    <location>
        <begin position="1"/>
        <end position="10"/>
    </location>
</feature>
<dbReference type="OrthoDB" id="8003128at2"/>
<accession>A0A1B2EH33</accession>
<gene>
    <name evidence="2" type="ORF">BB934_14410</name>
</gene>
<dbReference type="EMBL" id="CP016616">
    <property type="protein sequence ID" value="ANY79259.1"/>
    <property type="molecule type" value="Genomic_DNA"/>
</dbReference>
<evidence type="ECO:0000256" key="1">
    <source>
        <dbReference type="SAM" id="MobiDB-lite"/>
    </source>
</evidence>
<dbReference type="AlphaFoldDB" id="A0A1B2EH33"/>
<name>A0A1B2EH33_9HYPH</name>